<dbReference type="InterPro" id="IPR001678">
    <property type="entry name" value="MeTrfase_RsmB-F_NOP2_dom"/>
</dbReference>
<evidence type="ECO:0000313" key="8">
    <source>
        <dbReference type="Proteomes" id="UP000528322"/>
    </source>
</evidence>
<dbReference type="SUPFAM" id="SSF53335">
    <property type="entry name" value="S-adenosyl-L-methionine-dependent methyltransferases"/>
    <property type="match status" value="1"/>
</dbReference>
<keyword evidence="2 5" id="KW-0808">Transferase</keyword>
<sequence>MSQKKPDSPIHLSLAVSVMTDFRQGKPFSIKAAMSRARGEAGSLKELLLGAFRQLYLLERIVQSSCQRPLEKLEPLVYALLVVSAYRAYFLNVPDYTVVDQANQMCRRPGQKSLINGVLRNLTRYRKNPEHFLPKSADTIANASVRYSIPRWILEEPLSTSSPPEKVIARLNAPQQAFIRRSLQLFRAADIQTDIKGGGSVVSPGGFISVLCLDVKESHQVLDMGCAPGTKLLMLAEISPATLTGADASETRLQRIPDEAKRLGVPLPKLLCCDGRHPPFAPSSFDRIYLDAPCTATGTFSKHPEGKFLRTPQGLNHLVSTQQLLLEASLGLLKPGGILCYATCSIFKRENDSIVEATLQKSSHKFKVDFTLPFDWAEHIPELKARNRIQESLERTQQGYFINPAIHGLDGFYFARIKRSKEPVAT</sequence>
<comment type="similarity">
    <text evidence="5">Belongs to the class I-like SAM-binding methyltransferase superfamily. RsmB/NOP family.</text>
</comment>
<comment type="caution">
    <text evidence="7">The sequence shown here is derived from an EMBL/GenBank/DDBJ whole genome shotgun (WGS) entry which is preliminary data.</text>
</comment>
<evidence type="ECO:0000259" key="6">
    <source>
        <dbReference type="PROSITE" id="PS51686"/>
    </source>
</evidence>
<organism evidence="7 8">
    <name type="scientific">Desulfurispira natronophila</name>
    <dbReference type="NCBI Taxonomy" id="682562"/>
    <lineage>
        <taxon>Bacteria</taxon>
        <taxon>Pseudomonadati</taxon>
        <taxon>Chrysiogenota</taxon>
        <taxon>Chrysiogenia</taxon>
        <taxon>Chrysiogenales</taxon>
        <taxon>Chrysiogenaceae</taxon>
        <taxon>Desulfurispira</taxon>
    </lineage>
</organism>
<dbReference type="PROSITE" id="PS51686">
    <property type="entry name" value="SAM_MT_RSMB_NOP"/>
    <property type="match status" value="1"/>
</dbReference>
<feature type="binding site" evidence="5">
    <location>
        <position position="274"/>
    </location>
    <ligand>
        <name>S-adenosyl-L-methionine</name>
        <dbReference type="ChEBI" id="CHEBI:59789"/>
    </ligand>
</feature>
<evidence type="ECO:0000256" key="1">
    <source>
        <dbReference type="ARBA" id="ARBA00022603"/>
    </source>
</evidence>
<dbReference type="InterPro" id="IPR006027">
    <property type="entry name" value="NusB_RsmB_TIM44"/>
</dbReference>
<dbReference type="CDD" id="cd02440">
    <property type="entry name" value="AdoMet_MTases"/>
    <property type="match status" value="1"/>
</dbReference>
<dbReference type="InterPro" id="IPR049560">
    <property type="entry name" value="MeTrfase_RsmB-F_NOP2_cat"/>
</dbReference>
<dbReference type="InterPro" id="IPR029063">
    <property type="entry name" value="SAM-dependent_MTases_sf"/>
</dbReference>
<evidence type="ECO:0000256" key="2">
    <source>
        <dbReference type="ARBA" id="ARBA00022679"/>
    </source>
</evidence>
<dbReference type="PRINTS" id="PR02008">
    <property type="entry name" value="RCMTFAMILY"/>
</dbReference>
<keyword evidence="8" id="KW-1185">Reference proteome</keyword>
<dbReference type="GO" id="GO:0006355">
    <property type="term" value="P:regulation of DNA-templated transcription"/>
    <property type="evidence" value="ECO:0007669"/>
    <property type="project" value="InterPro"/>
</dbReference>
<evidence type="ECO:0000256" key="5">
    <source>
        <dbReference type="PROSITE-ProRule" id="PRU01023"/>
    </source>
</evidence>
<dbReference type="EC" id="2.1.1.176" evidence="7"/>
<keyword evidence="1 5" id="KW-0489">Methyltransferase</keyword>
<feature type="domain" description="SAM-dependent MTase RsmB/NOP-type" evidence="6">
    <location>
        <begin position="125"/>
        <end position="420"/>
    </location>
</feature>
<feature type="active site" description="Nucleophile" evidence="5">
    <location>
        <position position="344"/>
    </location>
</feature>
<proteinExistence type="inferred from homology"/>
<dbReference type="AlphaFoldDB" id="A0A7W7Y4Z5"/>
<dbReference type="Gene3D" id="3.40.50.150">
    <property type="entry name" value="Vaccinia Virus protein VP39"/>
    <property type="match status" value="1"/>
</dbReference>
<feature type="binding site" evidence="5">
    <location>
        <position position="291"/>
    </location>
    <ligand>
        <name>S-adenosyl-L-methionine</name>
        <dbReference type="ChEBI" id="CHEBI:59789"/>
    </ligand>
</feature>
<protein>
    <submittedName>
        <fullName evidence="7">16S rRNA (Cytosine967-C5)-methyltransferase</fullName>
        <ecNumber evidence="7">2.1.1.176</ecNumber>
    </submittedName>
</protein>
<keyword evidence="3 5" id="KW-0949">S-adenosyl-L-methionine</keyword>
<dbReference type="Proteomes" id="UP000528322">
    <property type="component" value="Unassembled WGS sequence"/>
</dbReference>
<name>A0A7W7Y4Z5_9BACT</name>
<gene>
    <name evidence="7" type="ORF">HNR37_001518</name>
</gene>
<comment type="caution">
    <text evidence="5">Lacks conserved residue(s) required for the propagation of feature annotation.</text>
</comment>
<dbReference type="Pfam" id="PF01189">
    <property type="entry name" value="Methyltr_RsmB-F"/>
    <property type="match status" value="1"/>
</dbReference>
<evidence type="ECO:0000256" key="4">
    <source>
        <dbReference type="ARBA" id="ARBA00022884"/>
    </source>
</evidence>
<dbReference type="InterPro" id="IPR035926">
    <property type="entry name" value="NusB-like_sf"/>
</dbReference>
<reference evidence="7 8" key="1">
    <citation type="submission" date="2020-08" db="EMBL/GenBank/DDBJ databases">
        <title>Genomic Encyclopedia of Type Strains, Phase IV (KMG-IV): sequencing the most valuable type-strain genomes for metagenomic binning, comparative biology and taxonomic classification.</title>
        <authorList>
            <person name="Goeker M."/>
        </authorList>
    </citation>
    <scope>NUCLEOTIDE SEQUENCE [LARGE SCALE GENOMIC DNA]</scope>
    <source>
        <strain evidence="7 8">DSM 22071</strain>
    </source>
</reference>
<dbReference type="Gene3D" id="1.10.940.10">
    <property type="entry name" value="NusB-like"/>
    <property type="match status" value="1"/>
</dbReference>
<dbReference type="GO" id="GO:0008173">
    <property type="term" value="F:RNA methyltransferase activity"/>
    <property type="evidence" value="ECO:0007669"/>
    <property type="project" value="InterPro"/>
</dbReference>
<dbReference type="EMBL" id="JACHID010000008">
    <property type="protein sequence ID" value="MBB5022190.1"/>
    <property type="molecule type" value="Genomic_DNA"/>
</dbReference>
<dbReference type="PANTHER" id="PTHR22807:SF61">
    <property type="entry name" value="NOL1_NOP2_SUN FAMILY PROTEIN _ ANTITERMINATION NUSB DOMAIN-CONTAINING PROTEIN"/>
    <property type="match status" value="1"/>
</dbReference>
<dbReference type="InterPro" id="IPR023267">
    <property type="entry name" value="RCMT"/>
</dbReference>
<accession>A0A7W7Y4Z5</accession>
<evidence type="ECO:0000256" key="3">
    <source>
        <dbReference type="ARBA" id="ARBA00022691"/>
    </source>
</evidence>
<dbReference type="SUPFAM" id="SSF48013">
    <property type="entry name" value="NusB-like"/>
    <property type="match status" value="1"/>
</dbReference>
<keyword evidence="4 5" id="KW-0694">RNA-binding</keyword>
<dbReference type="GO" id="GO:0001510">
    <property type="term" value="P:RNA methylation"/>
    <property type="evidence" value="ECO:0007669"/>
    <property type="project" value="InterPro"/>
</dbReference>
<dbReference type="GO" id="GO:0003723">
    <property type="term" value="F:RNA binding"/>
    <property type="evidence" value="ECO:0007669"/>
    <property type="project" value="UniProtKB-UniRule"/>
</dbReference>
<evidence type="ECO:0000313" key="7">
    <source>
        <dbReference type="EMBL" id="MBB5022190.1"/>
    </source>
</evidence>
<dbReference type="PANTHER" id="PTHR22807">
    <property type="entry name" value="NOP2 YEAST -RELATED NOL1/NOP2/FMU SUN DOMAIN-CONTAINING"/>
    <property type="match status" value="1"/>
</dbReference>
<dbReference type="Pfam" id="PF01029">
    <property type="entry name" value="NusB"/>
    <property type="match status" value="1"/>
</dbReference>
<feature type="binding site" evidence="5">
    <location>
        <position position="247"/>
    </location>
    <ligand>
        <name>S-adenosyl-L-methionine</name>
        <dbReference type="ChEBI" id="CHEBI:59789"/>
    </ligand>
</feature>